<accession>A0A2N0H6L9</accession>
<organism evidence="2 3">
    <name type="scientific">Novosphingobium kunmingense</name>
    <dbReference type="NCBI Taxonomy" id="1211806"/>
    <lineage>
        <taxon>Bacteria</taxon>
        <taxon>Pseudomonadati</taxon>
        <taxon>Pseudomonadota</taxon>
        <taxon>Alphaproteobacteria</taxon>
        <taxon>Sphingomonadales</taxon>
        <taxon>Sphingomonadaceae</taxon>
        <taxon>Novosphingobium</taxon>
    </lineage>
</organism>
<evidence type="ECO:0000259" key="1">
    <source>
        <dbReference type="Pfam" id="PF12973"/>
    </source>
</evidence>
<dbReference type="Gene3D" id="2.60.120.10">
    <property type="entry name" value="Jelly Rolls"/>
    <property type="match status" value="2"/>
</dbReference>
<name>A0A2N0H6L9_9SPHN</name>
<dbReference type="AlphaFoldDB" id="A0A2N0H6L9"/>
<dbReference type="EMBL" id="PHUF01000004">
    <property type="protein sequence ID" value="PKB14593.1"/>
    <property type="molecule type" value="Genomic_DNA"/>
</dbReference>
<proteinExistence type="predicted"/>
<protein>
    <recommendedName>
        <fullName evidence="1">ChrR-like cupin domain-containing protein</fullName>
    </recommendedName>
</protein>
<dbReference type="RefSeq" id="WP_157812541.1">
    <property type="nucleotide sequence ID" value="NZ_PHUF01000004.1"/>
</dbReference>
<dbReference type="InterPro" id="IPR011051">
    <property type="entry name" value="RmlC_Cupin_sf"/>
</dbReference>
<reference evidence="2 3" key="1">
    <citation type="submission" date="2017-11" db="EMBL/GenBank/DDBJ databases">
        <title>Genomic Encyclopedia of Type Strains, Phase III (KMG-III): the genomes of soil and plant-associated and newly described type strains.</title>
        <authorList>
            <person name="Whitman W."/>
        </authorList>
    </citation>
    <scope>NUCLEOTIDE SEQUENCE [LARGE SCALE GENOMIC DNA]</scope>
    <source>
        <strain evidence="2 3">CGMCC 1.12274</strain>
    </source>
</reference>
<keyword evidence="3" id="KW-1185">Reference proteome</keyword>
<sequence>MRPRIVGLDVDAMDWAPLGPPGLFSKLLSRDPETGARTALQRMDPALGYQAPTIAHFHTTYEEILGIDGRFSFDSKLWVVPGAYVFHPPRTVHGFKSTVPQESLFLSRVGRDLDVNLVPEPAGDQLYVVEGPAPARSPAAYGDAVGALGWKPANLLGRAVSCCVLSTDPETGEGSALVELPSGWTSDAQARSDYLEIFVLTGNVEFGKIPVSSGRAYSFFPPQAGIPTLRAVAASRLYVNFGRAL</sequence>
<dbReference type="InterPro" id="IPR014710">
    <property type="entry name" value="RmlC-like_jellyroll"/>
</dbReference>
<evidence type="ECO:0000313" key="2">
    <source>
        <dbReference type="EMBL" id="PKB14593.1"/>
    </source>
</evidence>
<dbReference type="Pfam" id="PF12973">
    <property type="entry name" value="Cupin_7"/>
    <property type="match status" value="1"/>
</dbReference>
<feature type="domain" description="ChrR-like cupin" evidence="1">
    <location>
        <begin position="8"/>
        <end position="102"/>
    </location>
</feature>
<gene>
    <name evidence="2" type="ORF">B0I00_2190</name>
</gene>
<evidence type="ECO:0000313" key="3">
    <source>
        <dbReference type="Proteomes" id="UP000232587"/>
    </source>
</evidence>
<dbReference type="SUPFAM" id="SSF51182">
    <property type="entry name" value="RmlC-like cupins"/>
    <property type="match status" value="2"/>
</dbReference>
<dbReference type="OrthoDB" id="7495336at2"/>
<dbReference type="Proteomes" id="UP000232587">
    <property type="component" value="Unassembled WGS sequence"/>
</dbReference>
<dbReference type="InterPro" id="IPR025979">
    <property type="entry name" value="ChrR-like_cupin_dom"/>
</dbReference>
<comment type="caution">
    <text evidence="2">The sequence shown here is derived from an EMBL/GenBank/DDBJ whole genome shotgun (WGS) entry which is preliminary data.</text>
</comment>